<keyword evidence="10" id="KW-1185">Reference proteome</keyword>
<dbReference type="PANTHER" id="PTHR24223">
    <property type="entry name" value="ATP-BINDING CASSETTE SUB-FAMILY C"/>
    <property type="match status" value="1"/>
</dbReference>
<organism evidence="9 10">
    <name type="scientific">Cirrhinus mrigala</name>
    <name type="common">Mrigala</name>
    <dbReference type="NCBI Taxonomy" id="683832"/>
    <lineage>
        <taxon>Eukaryota</taxon>
        <taxon>Metazoa</taxon>
        <taxon>Chordata</taxon>
        <taxon>Craniata</taxon>
        <taxon>Vertebrata</taxon>
        <taxon>Euteleostomi</taxon>
        <taxon>Actinopterygii</taxon>
        <taxon>Neopterygii</taxon>
        <taxon>Teleostei</taxon>
        <taxon>Ostariophysi</taxon>
        <taxon>Cypriniformes</taxon>
        <taxon>Cyprinidae</taxon>
        <taxon>Labeoninae</taxon>
        <taxon>Labeonini</taxon>
        <taxon>Cirrhinus</taxon>
    </lineage>
</organism>
<sequence length="71" mass="8485">MKYKDDRIKLMNEILNGIKVLKLYAWEISFKEKILQIRQKELNVLRKTAYLSALSTMAWTSAPFLVTYRFL</sequence>
<evidence type="ECO:0000256" key="6">
    <source>
        <dbReference type="ARBA" id="ARBA00023136"/>
    </source>
</evidence>
<keyword evidence="4" id="KW-0067">ATP-binding</keyword>
<dbReference type="Pfam" id="PF00664">
    <property type="entry name" value="ABC_membrane"/>
    <property type="match status" value="1"/>
</dbReference>
<dbReference type="AlphaFoldDB" id="A0ABD0Q1L8"/>
<dbReference type="Proteomes" id="UP001529510">
    <property type="component" value="Unassembled WGS sequence"/>
</dbReference>
<evidence type="ECO:0000256" key="2">
    <source>
        <dbReference type="ARBA" id="ARBA00022692"/>
    </source>
</evidence>
<evidence type="ECO:0000256" key="3">
    <source>
        <dbReference type="ARBA" id="ARBA00022741"/>
    </source>
</evidence>
<dbReference type="InterPro" id="IPR011527">
    <property type="entry name" value="ABC1_TM_dom"/>
</dbReference>
<evidence type="ECO:0000256" key="5">
    <source>
        <dbReference type="ARBA" id="ARBA00022989"/>
    </source>
</evidence>
<dbReference type="Gene3D" id="1.20.1560.10">
    <property type="entry name" value="ABC transporter type 1, transmembrane domain"/>
    <property type="match status" value="1"/>
</dbReference>
<feature type="non-terminal residue" evidence="9">
    <location>
        <position position="71"/>
    </location>
</feature>
<dbReference type="InterPro" id="IPR050173">
    <property type="entry name" value="ABC_transporter_C-like"/>
</dbReference>
<dbReference type="PROSITE" id="PS50929">
    <property type="entry name" value="ABC_TM1F"/>
    <property type="match status" value="1"/>
</dbReference>
<evidence type="ECO:0000313" key="10">
    <source>
        <dbReference type="Proteomes" id="UP001529510"/>
    </source>
</evidence>
<evidence type="ECO:0000313" key="9">
    <source>
        <dbReference type="EMBL" id="KAL0180195.1"/>
    </source>
</evidence>
<evidence type="ECO:0000256" key="4">
    <source>
        <dbReference type="ARBA" id="ARBA00022840"/>
    </source>
</evidence>
<reference evidence="9 10" key="1">
    <citation type="submission" date="2024-05" db="EMBL/GenBank/DDBJ databases">
        <title>Genome sequencing and assembly of Indian major carp, Cirrhinus mrigala (Hamilton, 1822).</title>
        <authorList>
            <person name="Mohindra V."/>
            <person name="Chowdhury L.M."/>
            <person name="Lal K."/>
            <person name="Jena J.K."/>
        </authorList>
    </citation>
    <scope>NUCLEOTIDE SEQUENCE [LARGE SCALE GENOMIC DNA]</scope>
    <source>
        <strain evidence="9">CM1030</strain>
        <tissue evidence="9">Blood</tissue>
    </source>
</reference>
<keyword evidence="2 7" id="KW-0812">Transmembrane</keyword>
<evidence type="ECO:0000256" key="7">
    <source>
        <dbReference type="SAM" id="Phobius"/>
    </source>
</evidence>
<dbReference type="InterPro" id="IPR036640">
    <property type="entry name" value="ABC1_TM_sf"/>
</dbReference>
<feature type="domain" description="ABC transmembrane type-1" evidence="8">
    <location>
        <begin position="1"/>
        <end position="67"/>
    </location>
</feature>
<feature type="transmembrane region" description="Helical" evidence="7">
    <location>
        <begin position="48"/>
        <end position="68"/>
    </location>
</feature>
<evidence type="ECO:0000259" key="8">
    <source>
        <dbReference type="PROSITE" id="PS50929"/>
    </source>
</evidence>
<comment type="caution">
    <text evidence="9">The sequence shown here is derived from an EMBL/GenBank/DDBJ whole genome shotgun (WGS) entry which is preliminary data.</text>
</comment>
<gene>
    <name evidence="9" type="ORF">M9458_025637</name>
</gene>
<keyword evidence="5 7" id="KW-1133">Transmembrane helix</keyword>
<dbReference type="EMBL" id="JAMKFB020000012">
    <property type="protein sequence ID" value="KAL0180195.1"/>
    <property type="molecule type" value="Genomic_DNA"/>
</dbReference>
<dbReference type="GO" id="GO:0005524">
    <property type="term" value="F:ATP binding"/>
    <property type="evidence" value="ECO:0007669"/>
    <property type="project" value="UniProtKB-KW"/>
</dbReference>
<protein>
    <recommendedName>
        <fullName evidence="8">ABC transmembrane type-1 domain-containing protein</fullName>
    </recommendedName>
</protein>
<evidence type="ECO:0000256" key="1">
    <source>
        <dbReference type="ARBA" id="ARBA00022448"/>
    </source>
</evidence>
<dbReference type="PANTHER" id="PTHR24223:SF405">
    <property type="entry name" value="ATP-BINDING CASSETTE SUB-FAMILY C MEMBER 3"/>
    <property type="match status" value="1"/>
</dbReference>
<keyword evidence="1" id="KW-0813">Transport</keyword>
<name>A0ABD0Q1L8_CIRMR</name>
<proteinExistence type="predicted"/>
<keyword evidence="6 7" id="KW-0472">Membrane</keyword>
<dbReference type="SUPFAM" id="SSF90123">
    <property type="entry name" value="ABC transporter transmembrane region"/>
    <property type="match status" value="1"/>
</dbReference>
<accession>A0ABD0Q1L8</accession>
<keyword evidence="3" id="KW-0547">Nucleotide-binding</keyword>